<accession>A0A6I4SLI4</accession>
<sequence>MRIDRLLCYLRFVKTRSQARRLIEQGHSRCNGTRIIRASLPITESDILTLALGKTVRIVEILQLPTRRGSVHDAKACYRVLDPQEEGAIAEAKSLQDKGNTPP</sequence>
<dbReference type="AlphaFoldDB" id="A0A6I4SLI4"/>
<dbReference type="CDD" id="cd00165">
    <property type="entry name" value="S4"/>
    <property type="match status" value="1"/>
</dbReference>
<keyword evidence="4" id="KW-1185">Reference proteome</keyword>
<organism evidence="3 4">
    <name type="scientific">Pontixanthobacter gangjinensis</name>
    <dbReference type="NCBI Taxonomy" id="1028742"/>
    <lineage>
        <taxon>Bacteria</taxon>
        <taxon>Pseudomonadati</taxon>
        <taxon>Pseudomonadota</taxon>
        <taxon>Alphaproteobacteria</taxon>
        <taxon>Sphingomonadales</taxon>
        <taxon>Erythrobacteraceae</taxon>
        <taxon>Pontixanthobacter</taxon>
    </lineage>
</organism>
<evidence type="ECO:0000256" key="1">
    <source>
        <dbReference type="PROSITE-ProRule" id="PRU00182"/>
    </source>
</evidence>
<keyword evidence="1" id="KW-0694">RNA-binding</keyword>
<reference evidence="3 4" key="1">
    <citation type="submission" date="2019-12" db="EMBL/GenBank/DDBJ databases">
        <title>Genomic-based taxomic classification of the family Erythrobacteraceae.</title>
        <authorList>
            <person name="Xu L."/>
        </authorList>
    </citation>
    <scope>NUCLEOTIDE SEQUENCE [LARGE SCALE GENOMIC DNA]</scope>
    <source>
        <strain evidence="3 4">JCM 17802</strain>
    </source>
</reference>
<comment type="caution">
    <text evidence="3">The sequence shown here is derived from an EMBL/GenBank/DDBJ whole genome shotgun (WGS) entry which is preliminary data.</text>
</comment>
<dbReference type="Pfam" id="PF01479">
    <property type="entry name" value="S4"/>
    <property type="match status" value="1"/>
</dbReference>
<feature type="domain" description="RNA-binding S4" evidence="2">
    <location>
        <begin position="1"/>
        <end position="65"/>
    </location>
</feature>
<dbReference type="InterPro" id="IPR036986">
    <property type="entry name" value="S4_RNA-bd_sf"/>
</dbReference>
<dbReference type="SMART" id="SM00363">
    <property type="entry name" value="S4"/>
    <property type="match status" value="1"/>
</dbReference>
<dbReference type="OrthoDB" id="9797176at2"/>
<proteinExistence type="predicted"/>
<name>A0A6I4SLI4_9SPHN</name>
<evidence type="ECO:0000313" key="4">
    <source>
        <dbReference type="Proteomes" id="UP000468943"/>
    </source>
</evidence>
<dbReference type="GO" id="GO:0003723">
    <property type="term" value="F:RNA binding"/>
    <property type="evidence" value="ECO:0007669"/>
    <property type="project" value="UniProtKB-KW"/>
</dbReference>
<dbReference type="SUPFAM" id="SSF55174">
    <property type="entry name" value="Alpha-L RNA-binding motif"/>
    <property type="match status" value="1"/>
</dbReference>
<dbReference type="InterPro" id="IPR002942">
    <property type="entry name" value="S4_RNA-bd"/>
</dbReference>
<dbReference type="EMBL" id="WTYS01000001">
    <property type="protein sequence ID" value="MXO55677.1"/>
    <property type="molecule type" value="Genomic_DNA"/>
</dbReference>
<dbReference type="Proteomes" id="UP000468943">
    <property type="component" value="Unassembled WGS sequence"/>
</dbReference>
<protein>
    <submittedName>
        <fullName evidence="3">RNA-binding S4 domain-containing protein</fullName>
    </submittedName>
</protein>
<evidence type="ECO:0000259" key="2">
    <source>
        <dbReference type="SMART" id="SM00363"/>
    </source>
</evidence>
<dbReference type="RefSeq" id="WP_160596970.1">
    <property type="nucleotide sequence ID" value="NZ_WTYS01000001.1"/>
</dbReference>
<evidence type="ECO:0000313" key="3">
    <source>
        <dbReference type="EMBL" id="MXO55677.1"/>
    </source>
</evidence>
<dbReference type="PROSITE" id="PS50889">
    <property type="entry name" value="S4"/>
    <property type="match status" value="1"/>
</dbReference>
<dbReference type="Gene3D" id="3.10.290.10">
    <property type="entry name" value="RNA-binding S4 domain"/>
    <property type="match status" value="1"/>
</dbReference>
<gene>
    <name evidence="3" type="ORF">GRI36_02155</name>
</gene>